<dbReference type="EMBL" id="JAAOAR010000713">
    <property type="protein sequence ID" value="KAF5574853.1"/>
    <property type="molecule type" value="Genomic_DNA"/>
</dbReference>
<keyword evidence="3" id="KW-1185">Reference proteome</keyword>
<accession>A0A8H5NS15</accession>
<comment type="caution">
    <text evidence="2">The sequence shown here is derived from an EMBL/GenBank/DDBJ whole genome shotgun (WGS) entry which is preliminary data.</text>
</comment>
<gene>
    <name evidence="2" type="ORF">FPANT_11573</name>
</gene>
<evidence type="ECO:0000313" key="2">
    <source>
        <dbReference type="EMBL" id="KAF5574853.1"/>
    </source>
</evidence>
<proteinExistence type="predicted"/>
<keyword evidence="1" id="KW-0732">Signal</keyword>
<dbReference type="Proteomes" id="UP000544095">
    <property type="component" value="Unassembled WGS sequence"/>
</dbReference>
<feature type="chain" id="PRO_5034723869" evidence="1">
    <location>
        <begin position="19"/>
        <end position="115"/>
    </location>
</feature>
<sequence>MQFLTSTAFLAILGAAAAQNLKNAVLLCPNAELTFANPAKNMPALVCVNTFKCQSGTDGVKSGNLWTASCIGCPPNQKLYIYLGLTLEGKPVINDWCRLAGLSAYSDASPIDMPF</sequence>
<reference evidence="2 3" key="1">
    <citation type="submission" date="2020-05" db="EMBL/GenBank/DDBJ databases">
        <title>Identification and distribution of gene clusters putatively required for synthesis of sphingolipid metabolism inhibitors in phylogenetically diverse species of the filamentous fungus Fusarium.</title>
        <authorList>
            <person name="Kim H.-S."/>
            <person name="Busman M."/>
            <person name="Brown D.W."/>
            <person name="Divon H."/>
            <person name="Uhlig S."/>
            <person name="Proctor R.H."/>
        </authorList>
    </citation>
    <scope>NUCLEOTIDE SEQUENCE [LARGE SCALE GENOMIC DNA]</scope>
    <source>
        <strain evidence="2 3">NRRL 25211</strain>
    </source>
</reference>
<organism evidence="2 3">
    <name type="scientific">Fusarium pseudoanthophilum</name>
    <dbReference type="NCBI Taxonomy" id="48495"/>
    <lineage>
        <taxon>Eukaryota</taxon>
        <taxon>Fungi</taxon>
        <taxon>Dikarya</taxon>
        <taxon>Ascomycota</taxon>
        <taxon>Pezizomycotina</taxon>
        <taxon>Sordariomycetes</taxon>
        <taxon>Hypocreomycetidae</taxon>
        <taxon>Hypocreales</taxon>
        <taxon>Nectriaceae</taxon>
        <taxon>Fusarium</taxon>
        <taxon>Fusarium fujikuroi species complex</taxon>
    </lineage>
</organism>
<evidence type="ECO:0000313" key="3">
    <source>
        <dbReference type="Proteomes" id="UP000544095"/>
    </source>
</evidence>
<dbReference type="AlphaFoldDB" id="A0A8H5NS15"/>
<feature type="signal peptide" evidence="1">
    <location>
        <begin position="1"/>
        <end position="18"/>
    </location>
</feature>
<protein>
    <submittedName>
        <fullName evidence="2">Heterokaryon incompatibility (Het-6OR allele)</fullName>
    </submittedName>
</protein>
<evidence type="ECO:0000256" key="1">
    <source>
        <dbReference type="SAM" id="SignalP"/>
    </source>
</evidence>
<name>A0A8H5NS15_9HYPO</name>